<protein>
    <submittedName>
        <fullName evidence="1">Uncharacterized protein</fullName>
    </submittedName>
</protein>
<sequence>MKLIIRDERPEESDGIIEVWLEYFKGGGGVSLMTQCSSSGIRRAEVNLHSDLTLTQIPHGNFSRNPVKDREGER</sequence>
<organism evidence="1">
    <name type="scientific">marine sediment metagenome</name>
    <dbReference type="NCBI Taxonomy" id="412755"/>
    <lineage>
        <taxon>unclassified sequences</taxon>
        <taxon>metagenomes</taxon>
        <taxon>ecological metagenomes</taxon>
    </lineage>
</organism>
<comment type="caution">
    <text evidence="1">The sequence shown here is derived from an EMBL/GenBank/DDBJ whole genome shotgun (WGS) entry which is preliminary data.</text>
</comment>
<accession>A0A0F9E9V7</accession>
<gene>
    <name evidence="1" type="ORF">LCGC14_2451660</name>
</gene>
<proteinExistence type="predicted"/>
<name>A0A0F9E9V7_9ZZZZ</name>
<reference evidence="1" key="1">
    <citation type="journal article" date="2015" name="Nature">
        <title>Complex archaea that bridge the gap between prokaryotes and eukaryotes.</title>
        <authorList>
            <person name="Spang A."/>
            <person name="Saw J.H."/>
            <person name="Jorgensen S.L."/>
            <person name="Zaremba-Niedzwiedzka K."/>
            <person name="Martijn J."/>
            <person name="Lind A.E."/>
            <person name="van Eijk R."/>
            <person name="Schleper C."/>
            <person name="Guy L."/>
            <person name="Ettema T.J."/>
        </authorList>
    </citation>
    <scope>NUCLEOTIDE SEQUENCE</scope>
</reference>
<dbReference type="AlphaFoldDB" id="A0A0F9E9V7"/>
<dbReference type="EMBL" id="LAZR01037951">
    <property type="protein sequence ID" value="KKL20818.1"/>
    <property type="molecule type" value="Genomic_DNA"/>
</dbReference>
<evidence type="ECO:0000313" key="1">
    <source>
        <dbReference type="EMBL" id="KKL20818.1"/>
    </source>
</evidence>